<feature type="region of interest" description="Disordered" evidence="5">
    <location>
        <begin position="160"/>
        <end position="256"/>
    </location>
</feature>
<gene>
    <name evidence="7" type="ORF">PPROV_000097300</name>
</gene>
<evidence type="ECO:0000313" key="8">
    <source>
        <dbReference type="Proteomes" id="UP000660262"/>
    </source>
</evidence>
<evidence type="ECO:0000313" key="7">
    <source>
        <dbReference type="EMBL" id="GHP02216.1"/>
    </source>
</evidence>
<dbReference type="InterPro" id="IPR014876">
    <property type="entry name" value="DEK_C"/>
</dbReference>
<dbReference type="GO" id="GO:0006325">
    <property type="term" value="P:chromatin organization"/>
    <property type="evidence" value="ECO:0007669"/>
    <property type="project" value="UniProtKB-KW"/>
</dbReference>
<feature type="compositionally biased region" description="Acidic residues" evidence="5">
    <location>
        <begin position="219"/>
        <end position="251"/>
    </location>
</feature>
<proteinExistence type="predicted"/>
<dbReference type="Pfam" id="PF08766">
    <property type="entry name" value="DEK_C"/>
    <property type="match status" value="1"/>
</dbReference>
<dbReference type="GO" id="GO:2000779">
    <property type="term" value="P:regulation of double-strand break repair"/>
    <property type="evidence" value="ECO:0007669"/>
    <property type="project" value="TreeGrafter"/>
</dbReference>
<evidence type="ECO:0000256" key="2">
    <source>
        <dbReference type="ARBA" id="ARBA00022853"/>
    </source>
</evidence>
<reference evidence="7" key="1">
    <citation type="submission" date="2020-10" db="EMBL/GenBank/DDBJ databases">
        <title>Unveiling of a novel bifunctional photoreceptor, Dualchrome1, isolated from a cosmopolitan green alga.</title>
        <authorList>
            <person name="Suzuki S."/>
            <person name="Kawachi M."/>
        </authorList>
    </citation>
    <scope>NUCLEOTIDE SEQUENCE</scope>
    <source>
        <strain evidence="7">NIES 2893</strain>
    </source>
</reference>
<protein>
    <recommendedName>
        <fullName evidence="6">DEK-C domain-containing protein</fullName>
    </recommendedName>
</protein>
<keyword evidence="8" id="KW-1185">Reference proteome</keyword>
<comment type="subcellular location">
    <subcellularLocation>
        <location evidence="1">Nucleus</location>
    </subcellularLocation>
</comment>
<evidence type="ECO:0000259" key="6">
    <source>
        <dbReference type="PROSITE" id="PS51998"/>
    </source>
</evidence>
<dbReference type="Gene3D" id="1.10.10.60">
    <property type="entry name" value="Homeodomain-like"/>
    <property type="match status" value="1"/>
</dbReference>
<sequence length="313" mass="34148">MDAPADASGEAGGDGARLKRVRRPVERIDAQYQAPERTPLAIPQGRGTPLGDIPNVAFKLTKVSRNDDLAKSVHRLLFRKPAKAMEIKKNVAAFRGYSYEGASDEQAEKAKDRERLDRYTVAGLHELMDLFDISRASGDGKEAKADRIFQFLCKPEAREGAKDLQAAEEAAKAKVARKRERNAKKKGKAKGAAAAPPPPPPSKRAKTASGAVKKKAPADDEDDDEEEEEEEEEEVSAGQEEEDDDDDDDDVPLGAMNIKSKLTSSITAILKKSDLDTITMKTVRKELATEFGEDVVADNKAFIKETVTAKLAE</sequence>
<feature type="region of interest" description="Disordered" evidence="5">
    <location>
        <begin position="1"/>
        <end position="48"/>
    </location>
</feature>
<evidence type="ECO:0000256" key="4">
    <source>
        <dbReference type="ARBA" id="ARBA00023242"/>
    </source>
</evidence>
<dbReference type="OrthoDB" id="370884at2759"/>
<dbReference type="GO" id="GO:0042393">
    <property type="term" value="F:histone binding"/>
    <property type="evidence" value="ECO:0007669"/>
    <property type="project" value="TreeGrafter"/>
</dbReference>
<evidence type="ECO:0000256" key="1">
    <source>
        <dbReference type="ARBA" id="ARBA00004123"/>
    </source>
</evidence>
<dbReference type="PROSITE" id="PS51998">
    <property type="entry name" value="DEK_C"/>
    <property type="match status" value="1"/>
</dbReference>
<dbReference type="PANTHER" id="PTHR13468:SF1">
    <property type="entry name" value="PROTEIN DEK"/>
    <property type="match status" value="1"/>
</dbReference>
<evidence type="ECO:0000256" key="3">
    <source>
        <dbReference type="ARBA" id="ARBA00023125"/>
    </source>
</evidence>
<accession>A0A830H4X8</accession>
<evidence type="ECO:0000256" key="5">
    <source>
        <dbReference type="SAM" id="MobiDB-lite"/>
    </source>
</evidence>
<dbReference type="PANTHER" id="PTHR13468">
    <property type="entry name" value="DEK PROTEIN"/>
    <property type="match status" value="1"/>
</dbReference>
<feature type="domain" description="DEK-C" evidence="6">
    <location>
        <begin position="256"/>
        <end position="312"/>
    </location>
</feature>
<organism evidence="7 8">
    <name type="scientific">Pycnococcus provasolii</name>
    <dbReference type="NCBI Taxonomy" id="41880"/>
    <lineage>
        <taxon>Eukaryota</taxon>
        <taxon>Viridiplantae</taxon>
        <taxon>Chlorophyta</taxon>
        <taxon>Pseudoscourfieldiophyceae</taxon>
        <taxon>Pseudoscourfieldiales</taxon>
        <taxon>Pycnococcaceae</taxon>
        <taxon>Pycnococcus</taxon>
    </lineage>
</organism>
<dbReference type="Proteomes" id="UP000660262">
    <property type="component" value="Unassembled WGS sequence"/>
</dbReference>
<dbReference type="SUPFAM" id="SSF109715">
    <property type="entry name" value="DEK C-terminal domain"/>
    <property type="match status" value="1"/>
</dbReference>
<dbReference type="InterPro" id="IPR044198">
    <property type="entry name" value="DEK"/>
</dbReference>
<keyword evidence="3" id="KW-0238">DNA-binding</keyword>
<keyword evidence="4" id="KW-0539">Nucleus</keyword>
<dbReference type="AlphaFoldDB" id="A0A830H4X8"/>
<keyword evidence="2" id="KW-0156">Chromatin regulator</keyword>
<dbReference type="GO" id="GO:0003677">
    <property type="term" value="F:DNA binding"/>
    <property type="evidence" value="ECO:0007669"/>
    <property type="project" value="UniProtKB-KW"/>
</dbReference>
<name>A0A830H4X8_9CHLO</name>
<comment type="caution">
    <text evidence="7">The sequence shown here is derived from an EMBL/GenBank/DDBJ whole genome shotgun (WGS) entry which is preliminary data.</text>
</comment>
<dbReference type="EMBL" id="BNJQ01000003">
    <property type="protein sequence ID" value="GHP02216.1"/>
    <property type="molecule type" value="Genomic_DNA"/>
</dbReference>
<feature type="compositionally biased region" description="Basic residues" evidence="5">
    <location>
        <begin position="174"/>
        <end position="189"/>
    </location>
</feature>
<dbReference type="GO" id="GO:0005634">
    <property type="term" value="C:nucleus"/>
    <property type="evidence" value="ECO:0007669"/>
    <property type="project" value="UniProtKB-SubCell"/>
</dbReference>